<dbReference type="InterPro" id="IPR012309">
    <property type="entry name" value="DNA_ligase_ATP-dep_C"/>
</dbReference>
<evidence type="ECO:0000256" key="8">
    <source>
        <dbReference type="ARBA" id="ARBA00023172"/>
    </source>
</evidence>
<dbReference type="Gene3D" id="3.30.1490.70">
    <property type="match status" value="1"/>
</dbReference>
<feature type="region of interest" description="Disordered" evidence="14">
    <location>
        <begin position="1"/>
        <end position="47"/>
    </location>
</feature>
<feature type="domain" description="ATP-dependent DNA ligase family profile" evidence="15">
    <location>
        <begin position="556"/>
        <end position="692"/>
    </location>
</feature>
<feature type="region of interest" description="Disordered" evidence="14">
    <location>
        <begin position="118"/>
        <end position="139"/>
    </location>
</feature>
<feature type="compositionally biased region" description="Basic residues" evidence="14">
    <location>
        <begin position="123"/>
        <end position="133"/>
    </location>
</feature>
<evidence type="ECO:0000256" key="4">
    <source>
        <dbReference type="ARBA" id="ARBA00022705"/>
    </source>
</evidence>
<dbReference type="InterPro" id="IPR000977">
    <property type="entry name" value="DNA_ligase_ATP-dep"/>
</dbReference>
<organism evidence="16 17">
    <name type="scientific">Cardiosporidium cionae</name>
    <dbReference type="NCBI Taxonomy" id="476202"/>
    <lineage>
        <taxon>Eukaryota</taxon>
        <taxon>Sar</taxon>
        <taxon>Alveolata</taxon>
        <taxon>Apicomplexa</taxon>
        <taxon>Aconoidasida</taxon>
        <taxon>Nephromycida</taxon>
        <taxon>Cardiosporidium</taxon>
    </lineage>
</organism>
<accession>A0ABQ7JD48</accession>
<keyword evidence="10" id="KW-0131">Cell cycle</keyword>
<keyword evidence="9 12" id="KW-0234">DNA repair</keyword>
<evidence type="ECO:0000256" key="13">
    <source>
        <dbReference type="RuleBase" id="RU004196"/>
    </source>
</evidence>
<dbReference type="Proteomes" id="UP000823046">
    <property type="component" value="Unassembled WGS sequence"/>
</dbReference>
<comment type="catalytic activity">
    <reaction evidence="11 12">
        <text>ATP + (deoxyribonucleotide)n-3'-hydroxyl + 5'-phospho-(deoxyribonucleotide)m = (deoxyribonucleotide)n+m + AMP + diphosphate.</text>
        <dbReference type="EC" id="6.5.1.1"/>
    </reaction>
</comment>
<dbReference type="EC" id="6.5.1.1" evidence="12"/>
<keyword evidence="2 12" id="KW-0436">Ligase</keyword>
<dbReference type="CDD" id="cd07969">
    <property type="entry name" value="OBF_DNA_ligase_I"/>
    <property type="match status" value="1"/>
</dbReference>
<dbReference type="PANTHER" id="PTHR45674">
    <property type="entry name" value="DNA LIGASE 1/3 FAMILY MEMBER"/>
    <property type="match status" value="1"/>
</dbReference>
<dbReference type="Gene3D" id="3.30.470.30">
    <property type="entry name" value="DNA ligase/mRNA capping enzyme"/>
    <property type="match status" value="1"/>
</dbReference>
<dbReference type="Pfam" id="PF04675">
    <property type="entry name" value="DNA_ligase_A_N"/>
    <property type="match status" value="1"/>
</dbReference>
<dbReference type="PROSITE" id="PS50160">
    <property type="entry name" value="DNA_LIGASE_A3"/>
    <property type="match status" value="1"/>
</dbReference>
<comment type="similarity">
    <text evidence="1 13">Belongs to the ATP-dependent DNA ligase family.</text>
</comment>
<keyword evidence="17" id="KW-1185">Reference proteome</keyword>
<dbReference type="EMBL" id="JADAQX010000110">
    <property type="protein sequence ID" value="KAF8821911.1"/>
    <property type="molecule type" value="Genomic_DNA"/>
</dbReference>
<reference evidence="16 17" key="1">
    <citation type="journal article" date="2020" name="bioRxiv">
        <title>Metabolic contributions of an alphaproteobacterial endosymbiont in the apicomplexan Cardiosporidium cionae.</title>
        <authorList>
            <person name="Hunter E.S."/>
            <person name="Paight C.J."/>
            <person name="Lane C.E."/>
        </authorList>
    </citation>
    <scope>NUCLEOTIDE SEQUENCE [LARGE SCALE GENOMIC DNA]</scope>
    <source>
        <strain evidence="16">ESH_2018</strain>
    </source>
</reference>
<name>A0ABQ7JD48_9APIC</name>
<comment type="caution">
    <text evidence="16">The sequence shown here is derived from an EMBL/GenBank/DDBJ whole genome shotgun (WGS) entry which is preliminary data.</text>
</comment>
<sequence>MSDIGCTSESSPYEELATTREQDSAAKCVPYEKQEAGTHAPPMLQGTQSSLFPEASAEGITEATTYEGTSAGYCLDDETQMDDIDENSNSAEENIKVTAQSSTGKNILNKMMLDAKGVQAKSNSKKKKKKSGQKKNQEAQVKTANKFACEIPANAESCYADMTSPLFDPACFEIIPFQIQKTSTRSLTFELLSTYNDKIELLKGSGIGSKKSSTTILTNIFRTLILYSPEDLIPAIYICLNRVAPEYIGIEVGVGDALLIKAMAETYGRNEAQIKKELEQSEDLGVVAESSCCKMRTLFPPPRLTIQGVFSDFKSISEYSGHNSHQRKKDKIKKMLVGAKKSEPKYIIRFFQQRMRIGVQSVTVYQALAYAFMLTTPMNEQAPCISDTRKASKESLKELDLRFSEMEKVVRTALCEVPNIERVVDYLLKGATEITLPKLCVVIPGIPVQPMLAKPTKGLNEVLDRFAACRFTSEFKYDGERAQLHMLGPGKFKVFSRNLEDATTKYPDVQQILVEATLPDVTAYIIDSEVVAFNAVENQILPFQVLSTRKRKMVDTSSITVNVCLFVFDCLRFGDKSLLSLSLEERRQYLHKCVQPIPGRIDFAQHSEMNSIDELDSFLQEAIEGSCEGIMVKTLEDNASYEPFKRSLNWLKVKKDYIDGLSDTVDLVPLGAFFGKGKRNGLYGAFLLAVYNDVDETFQTVCKAGTGFSDEILKEIHSFYKDKILQTKRSYYITSDKMEPDVWLDATQVWECRAADLSLSSVHTAGIGEKAIDKGIGLRFPRFLRIRTDKNPENATTSSQIMDLFDGQFLSKEKIDAPMIDDFNMESSSAEEE</sequence>
<proteinExistence type="inferred from homology"/>
<keyword evidence="6 12" id="KW-0227">DNA damage</keyword>
<dbReference type="SUPFAM" id="SSF117018">
    <property type="entry name" value="ATP-dependent DNA ligase DNA-binding domain"/>
    <property type="match status" value="1"/>
</dbReference>
<dbReference type="Gene3D" id="1.10.3260.10">
    <property type="entry name" value="DNA ligase, ATP-dependent, N-terminal domain"/>
    <property type="match status" value="1"/>
</dbReference>
<keyword evidence="8 12" id="KW-0233">DNA recombination</keyword>
<dbReference type="CDD" id="cd07900">
    <property type="entry name" value="Adenylation_DNA_ligase_I_Euk"/>
    <property type="match status" value="1"/>
</dbReference>
<evidence type="ECO:0000256" key="6">
    <source>
        <dbReference type="ARBA" id="ARBA00022763"/>
    </source>
</evidence>
<dbReference type="PROSITE" id="PS00333">
    <property type="entry name" value="DNA_LIGASE_A2"/>
    <property type="match status" value="1"/>
</dbReference>
<evidence type="ECO:0000256" key="1">
    <source>
        <dbReference type="ARBA" id="ARBA00007572"/>
    </source>
</evidence>
<dbReference type="InterPro" id="IPR012310">
    <property type="entry name" value="DNA_ligase_ATP-dep_cent"/>
</dbReference>
<dbReference type="PANTHER" id="PTHR45674:SF4">
    <property type="entry name" value="DNA LIGASE 1"/>
    <property type="match status" value="1"/>
</dbReference>
<keyword evidence="5 12" id="KW-0547">Nucleotide-binding</keyword>
<dbReference type="GO" id="GO:0016874">
    <property type="term" value="F:ligase activity"/>
    <property type="evidence" value="ECO:0007669"/>
    <property type="project" value="UniProtKB-KW"/>
</dbReference>
<dbReference type="Pfam" id="PF01068">
    <property type="entry name" value="DNA_ligase_A_M"/>
    <property type="match status" value="1"/>
</dbReference>
<dbReference type="PROSITE" id="PS00697">
    <property type="entry name" value="DNA_LIGASE_A1"/>
    <property type="match status" value="1"/>
</dbReference>
<dbReference type="SUPFAM" id="SSF56091">
    <property type="entry name" value="DNA ligase/mRNA capping enzyme, catalytic domain"/>
    <property type="match status" value="1"/>
</dbReference>
<dbReference type="Gene3D" id="2.40.50.140">
    <property type="entry name" value="Nucleic acid-binding proteins"/>
    <property type="match status" value="1"/>
</dbReference>
<keyword evidence="4" id="KW-0235">DNA replication</keyword>
<evidence type="ECO:0000256" key="3">
    <source>
        <dbReference type="ARBA" id="ARBA00022618"/>
    </source>
</evidence>
<feature type="compositionally biased region" description="Basic and acidic residues" evidence="14">
    <location>
        <begin position="17"/>
        <end position="36"/>
    </location>
</feature>
<gene>
    <name evidence="16" type="ORF">IE077_001380</name>
</gene>
<evidence type="ECO:0000256" key="11">
    <source>
        <dbReference type="ARBA" id="ARBA00034003"/>
    </source>
</evidence>
<evidence type="ECO:0000256" key="14">
    <source>
        <dbReference type="SAM" id="MobiDB-lite"/>
    </source>
</evidence>
<feature type="compositionally biased region" description="Polar residues" evidence="14">
    <location>
        <begin position="1"/>
        <end position="11"/>
    </location>
</feature>
<evidence type="ECO:0000256" key="2">
    <source>
        <dbReference type="ARBA" id="ARBA00022598"/>
    </source>
</evidence>
<evidence type="ECO:0000259" key="15">
    <source>
        <dbReference type="PROSITE" id="PS50160"/>
    </source>
</evidence>
<protein>
    <recommendedName>
        <fullName evidence="12">DNA ligase</fullName>
        <ecNumber evidence="12">6.5.1.1</ecNumber>
    </recommendedName>
</protein>
<dbReference type="Pfam" id="PF04679">
    <property type="entry name" value="DNA_ligase_A_C"/>
    <property type="match status" value="1"/>
</dbReference>
<dbReference type="InterPro" id="IPR012308">
    <property type="entry name" value="DNA_ligase_ATP-dep_N"/>
</dbReference>
<evidence type="ECO:0000256" key="12">
    <source>
        <dbReference type="RuleBase" id="RU000617"/>
    </source>
</evidence>
<evidence type="ECO:0000256" key="9">
    <source>
        <dbReference type="ARBA" id="ARBA00023204"/>
    </source>
</evidence>
<dbReference type="InterPro" id="IPR050191">
    <property type="entry name" value="ATP-dep_DNA_ligase"/>
</dbReference>
<dbReference type="InterPro" id="IPR036599">
    <property type="entry name" value="DNA_ligase_N_sf"/>
</dbReference>
<evidence type="ECO:0000256" key="10">
    <source>
        <dbReference type="ARBA" id="ARBA00023306"/>
    </source>
</evidence>
<dbReference type="NCBIfam" id="TIGR00574">
    <property type="entry name" value="dnl1"/>
    <property type="match status" value="1"/>
</dbReference>
<dbReference type="InterPro" id="IPR012340">
    <property type="entry name" value="NA-bd_OB-fold"/>
</dbReference>
<evidence type="ECO:0000313" key="16">
    <source>
        <dbReference type="EMBL" id="KAF8821911.1"/>
    </source>
</evidence>
<evidence type="ECO:0000313" key="17">
    <source>
        <dbReference type="Proteomes" id="UP000823046"/>
    </source>
</evidence>
<dbReference type="InterPro" id="IPR016059">
    <property type="entry name" value="DNA_ligase_ATP-dep_CS"/>
</dbReference>
<dbReference type="SUPFAM" id="SSF50249">
    <property type="entry name" value="Nucleic acid-binding proteins"/>
    <property type="match status" value="1"/>
</dbReference>
<keyword evidence="7 12" id="KW-0067">ATP-binding</keyword>
<evidence type="ECO:0000256" key="7">
    <source>
        <dbReference type="ARBA" id="ARBA00022840"/>
    </source>
</evidence>
<evidence type="ECO:0000256" key="5">
    <source>
        <dbReference type="ARBA" id="ARBA00022741"/>
    </source>
</evidence>
<keyword evidence="3" id="KW-0132">Cell division</keyword>